<dbReference type="EMBL" id="CAJVPV010004609">
    <property type="protein sequence ID" value="CAG8576521.1"/>
    <property type="molecule type" value="Genomic_DNA"/>
</dbReference>
<comment type="caution">
    <text evidence="1">The sequence shown here is derived from an EMBL/GenBank/DDBJ whole genome shotgun (WGS) entry which is preliminary data.</text>
</comment>
<accession>A0A9N9BV72</accession>
<protein>
    <submittedName>
        <fullName evidence="1">3735_t:CDS:1</fullName>
    </submittedName>
</protein>
<gene>
    <name evidence="1" type="ORF">AMORRO_LOCUS6716</name>
</gene>
<keyword evidence="2" id="KW-1185">Reference proteome</keyword>
<proteinExistence type="predicted"/>
<dbReference type="AlphaFoldDB" id="A0A9N9BV72"/>
<name>A0A9N9BV72_9GLOM</name>
<sequence length="98" mass="11110">MFFIAEYRINYVVNGFLWLSLDTQIVMDNNDVEQVENSLLVSGKACSSDVNWTGGGGQTQNLDPDERTLTRRVIKMGRIFQKIKFYSKIVGNPKNSTS</sequence>
<organism evidence="1 2">
    <name type="scientific">Acaulospora morrowiae</name>
    <dbReference type="NCBI Taxonomy" id="94023"/>
    <lineage>
        <taxon>Eukaryota</taxon>
        <taxon>Fungi</taxon>
        <taxon>Fungi incertae sedis</taxon>
        <taxon>Mucoromycota</taxon>
        <taxon>Glomeromycotina</taxon>
        <taxon>Glomeromycetes</taxon>
        <taxon>Diversisporales</taxon>
        <taxon>Acaulosporaceae</taxon>
        <taxon>Acaulospora</taxon>
    </lineage>
</organism>
<reference evidence="1" key="1">
    <citation type="submission" date="2021-06" db="EMBL/GenBank/DDBJ databases">
        <authorList>
            <person name="Kallberg Y."/>
            <person name="Tangrot J."/>
            <person name="Rosling A."/>
        </authorList>
    </citation>
    <scope>NUCLEOTIDE SEQUENCE</scope>
    <source>
        <strain evidence="1">CL551</strain>
    </source>
</reference>
<evidence type="ECO:0000313" key="1">
    <source>
        <dbReference type="EMBL" id="CAG8576521.1"/>
    </source>
</evidence>
<dbReference type="Proteomes" id="UP000789342">
    <property type="component" value="Unassembled WGS sequence"/>
</dbReference>
<evidence type="ECO:0000313" key="2">
    <source>
        <dbReference type="Proteomes" id="UP000789342"/>
    </source>
</evidence>